<dbReference type="InterPro" id="IPR027596">
    <property type="entry name" value="AmmeMemoSam_rS"/>
</dbReference>
<dbReference type="PANTHER" id="PTHR30352">
    <property type="entry name" value="PYRUVATE FORMATE-LYASE-ACTIVATING ENZYME"/>
    <property type="match status" value="1"/>
</dbReference>
<evidence type="ECO:0000313" key="8">
    <source>
        <dbReference type="EMBL" id="SFA91254.1"/>
    </source>
</evidence>
<sequence>MSGYYNMLGPNGKIKEALYYVLQSDETVQCMLCPHKCVLEEGRTGLCGTRRCEKIKSKKPRLYSLNYERITKTALEPIEKHGLCEFHKGSNVLTLGSFGCNLKCSFCENHEISQNLADNRTVTSDEAIEMIDSFKDENNIGIAFAYNEPLVSYEYILEVSKKLKEKSKDKKIVLVTNGFINEEPLKELLPYIDALNIDLKGDEIFYAYICKGILQPVLNTIRISIEMGCHVEITIPLIEGENTSLDSVKLIRDYLKSIDSNIPLHITRCVPNYKMDKEATSIEEMRKVYKEFKNDLNKVYIGNVTEYEMKYIKS</sequence>
<evidence type="ECO:0000256" key="5">
    <source>
        <dbReference type="ARBA" id="ARBA00023014"/>
    </source>
</evidence>
<comment type="cofactor">
    <cofactor evidence="6">
        <name>[4Fe-4S] cluster</name>
        <dbReference type="ChEBI" id="CHEBI:49883"/>
    </cofactor>
    <text evidence="6">Binds 1 [4Fe-4S] cluster. The cluster is coordinated with 3 cysteines and an exchangeable S-adenosyl-L-methionine.</text>
</comment>
<dbReference type="Proteomes" id="UP000198619">
    <property type="component" value="Unassembled WGS sequence"/>
</dbReference>
<feature type="binding site" evidence="6">
    <location>
        <position position="104"/>
    </location>
    <ligand>
        <name>[4Fe-4S] cluster</name>
        <dbReference type="ChEBI" id="CHEBI:49883"/>
        <note>4Fe-4S-S-AdoMet</note>
    </ligand>
</feature>
<dbReference type="InterPro" id="IPR013785">
    <property type="entry name" value="Aldolase_TIM"/>
</dbReference>
<feature type="binding site" evidence="6">
    <location>
        <position position="107"/>
    </location>
    <ligand>
        <name>[4Fe-4S] cluster</name>
        <dbReference type="ChEBI" id="CHEBI:49883"/>
        <note>4Fe-4S-S-AdoMet</note>
    </ligand>
</feature>
<dbReference type="STRING" id="84698.SAMN04488528_10062"/>
<name>A0A1I0WRT7_9CLOT</name>
<reference evidence="8 9" key="1">
    <citation type="submission" date="2016-10" db="EMBL/GenBank/DDBJ databases">
        <authorList>
            <person name="de Groot N.N."/>
        </authorList>
    </citation>
    <scope>NUCLEOTIDE SEQUENCE [LARGE SCALE GENOMIC DNA]</scope>
    <source>
        <strain evidence="8 9">DSM 12271</strain>
    </source>
</reference>
<dbReference type="EMBL" id="FOKI01000006">
    <property type="protein sequence ID" value="SFA91254.1"/>
    <property type="molecule type" value="Genomic_DNA"/>
</dbReference>
<dbReference type="SFLD" id="SFLDS00029">
    <property type="entry name" value="Radical_SAM"/>
    <property type="match status" value="1"/>
</dbReference>
<dbReference type="InterPro" id="IPR058240">
    <property type="entry name" value="rSAM_sf"/>
</dbReference>
<protein>
    <submittedName>
        <fullName evidence="8">Pyruvate formate lyase activating enzyme</fullName>
    </submittedName>
</protein>
<evidence type="ECO:0000259" key="7">
    <source>
        <dbReference type="PROSITE" id="PS51918"/>
    </source>
</evidence>
<dbReference type="InterPro" id="IPR016431">
    <property type="entry name" value="Pyrv-formate_lyase-activ_prd"/>
</dbReference>
<keyword evidence="9" id="KW-1185">Reference proteome</keyword>
<keyword evidence="1" id="KW-0004">4Fe-4S</keyword>
<evidence type="ECO:0000256" key="6">
    <source>
        <dbReference type="PIRSR" id="PIRSR004869-50"/>
    </source>
</evidence>
<dbReference type="InterPro" id="IPR034457">
    <property type="entry name" value="Organic_radical-activating"/>
</dbReference>
<dbReference type="Pfam" id="PF04055">
    <property type="entry name" value="Radical_SAM"/>
    <property type="match status" value="1"/>
</dbReference>
<dbReference type="GO" id="GO:0051539">
    <property type="term" value="F:4 iron, 4 sulfur cluster binding"/>
    <property type="evidence" value="ECO:0007669"/>
    <property type="project" value="UniProtKB-KW"/>
</dbReference>
<evidence type="ECO:0000256" key="4">
    <source>
        <dbReference type="ARBA" id="ARBA00023004"/>
    </source>
</evidence>
<evidence type="ECO:0000256" key="2">
    <source>
        <dbReference type="ARBA" id="ARBA00022691"/>
    </source>
</evidence>
<dbReference type="RefSeq" id="WP_090039366.1">
    <property type="nucleotide sequence ID" value="NZ_FOKI01000006.1"/>
</dbReference>
<dbReference type="CDD" id="cd01335">
    <property type="entry name" value="Radical_SAM"/>
    <property type="match status" value="1"/>
</dbReference>
<keyword evidence="3 6" id="KW-0479">Metal-binding</keyword>
<feature type="binding site" evidence="6">
    <location>
        <position position="100"/>
    </location>
    <ligand>
        <name>[4Fe-4S] cluster</name>
        <dbReference type="ChEBI" id="CHEBI:49883"/>
        <note>4Fe-4S-S-AdoMet</note>
    </ligand>
</feature>
<accession>A0A1I0WRT7</accession>
<keyword evidence="8" id="KW-0670">Pyruvate</keyword>
<dbReference type="AlphaFoldDB" id="A0A1I0WRT7"/>
<dbReference type="GO" id="GO:0016829">
    <property type="term" value="F:lyase activity"/>
    <property type="evidence" value="ECO:0007669"/>
    <property type="project" value="UniProtKB-KW"/>
</dbReference>
<dbReference type="SUPFAM" id="SSF102114">
    <property type="entry name" value="Radical SAM enzymes"/>
    <property type="match status" value="1"/>
</dbReference>
<keyword evidence="5 6" id="KW-0411">Iron-sulfur</keyword>
<gene>
    <name evidence="8" type="ORF">SAMN04488528_10062</name>
</gene>
<dbReference type="PROSITE" id="PS51918">
    <property type="entry name" value="RADICAL_SAM"/>
    <property type="match status" value="1"/>
</dbReference>
<proteinExistence type="predicted"/>
<feature type="domain" description="Radical SAM core" evidence="7">
    <location>
        <begin position="85"/>
        <end position="306"/>
    </location>
</feature>
<evidence type="ECO:0000256" key="3">
    <source>
        <dbReference type="ARBA" id="ARBA00022723"/>
    </source>
</evidence>
<dbReference type="OrthoDB" id="9778883at2"/>
<dbReference type="SFLD" id="SFLDG01101">
    <property type="entry name" value="Uncharacterised_Radical_SAM_Su"/>
    <property type="match status" value="1"/>
</dbReference>
<dbReference type="GO" id="GO:0046872">
    <property type="term" value="F:metal ion binding"/>
    <property type="evidence" value="ECO:0007669"/>
    <property type="project" value="UniProtKB-KW"/>
</dbReference>
<dbReference type="InterPro" id="IPR007197">
    <property type="entry name" value="rSAM"/>
</dbReference>
<dbReference type="PIRSF" id="PIRSF004869">
    <property type="entry name" value="PflX_prd"/>
    <property type="match status" value="1"/>
</dbReference>
<keyword evidence="2 6" id="KW-0949">S-adenosyl-L-methionine</keyword>
<keyword evidence="4 6" id="KW-0408">Iron</keyword>
<evidence type="ECO:0000313" key="9">
    <source>
        <dbReference type="Proteomes" id="UP000198619"/>
    </source>
</evidence>
<evidence type="ECO:0000256" key="1">
    <source>
        <dbReference type="ARBA" id="ARBA00022485"/>
    </source>
</evidence>
<dbReference type="PANTHER" id="PTHR30352:SF5">
    <property type="entry name" value="PYRUVATE FORMATE-LYASE 1-ACTIVATING ENZYME"/>
    <property type="match status" value="1"/>
</dbReference>
<keyword evidence="8" id="KW-0456">Lyase</keyword>
<organism evidence="8 9">
    <name type="scientific">Clostridium frigidicarnis</name>
    <dbReference type="NCBI Taxonomy" id="84698"/>
    <lineage>
        <taxon>Bacteria</taxon>
        <taxon>Bacillati</taxon>
        <taxon>Bacillota</taxon>
        <taxon>Clostridia</taxon>
        <taxon>Eubacteriales</taxon>
        <taxon>Clostridiaceae</taxon>
        <taxon>Clostridium</taxon>
    </lineage>
</organism>
<dbReference type="Gene3D" id="3.20.20.70">
    <property type="entry name" value="Aldolase class I"/>
    <property type="match status" value="1"/>
</dbReference>